<comment type="caution">
    <text evidence="1">The sequence shown here is derived from an EMBL/GenBank/DDBJ whole genome shotgun (WGS) entry which is preliminary data.</text>
</comment>
<dbReference type="EMBL" id="ADTV01000067">
    <property type="protein sequence ID" value="EFG82854.1"/>
    <property type="molecule type" value="Genomic_DNA"/>
</dbReference>
<accession>D5QJ32</accession>
<sequence length="43" mass="4899">MMPPTVTISQPPCHPSDMLWARTHDTMPATDTINRTIPRRRPA</sequence>
<organism evidence="1 2">
    <name type="scientific">Novacetimonas hansenii ATCC 23769</name>
    <dbReference type="NCBI Taxonomy" id="714995"/>
    <lineage>
        <taxon>Bacteria</taxon>
        <taxon>Pseudomonadati</taxon>
        <taxon>Pseudomonadota</taxon>
        <taxon>Alphaproteobacteria</taxon>
        <taxon>Acetobacterales</taxon>
        <taxon>Acetobacteraceae</taxon>
        <taxon>Novacetimonas</taxon>
    </lineage>
</organism>
<reference evidence="1 2" key="1">
    <citation type="journal article" date="2010" name="J. Bacteriol.">
        <title>Genome sequence of a cellulose-producing bacterium, Gluconacetobacter hansenii ATCC 23769.</title>
        <authorList>
            <person name="Iyer P.R."/>
            <person name="Geib S.M."/>
            <person name="Catchmark J."/>
            <person name="Kao T.H."/>
            <person name="Tien M."/>
        </authorList>
    </citation>
    <scope>NUCLEOTIDE SEQUENCE [LARGE SCALE GENOMIC DNA]</scope>
    <source>
        <strain evidence="1 2">ATCC 23769</strain>
    </source>
</reference>
<evidence type="ECO:0000313" key="1">
    <source>
        <dbReference type="EMBL" id="EFG82854.1"/>
    </source>
</evidence>
<protein>
    <submittedName>
        <fullName evidence="1">Uncharacterized protein</fullName>
    </submittedName>
</protein>
<proteinExistence type="predicted"/>
<dbReference type="Proteomes" id="UP000006468">
    <property type="component" value="Chromosome"/>
</dbReference>
<dbReference type="HOGENOM" id="CLU_3234950_0_0_5"/>
<name>D5QJ32_NOVHA</name>
<gene>
    <name evidence="1" type="ORF">GXY_15827</name>
</gene>
<dbReference type="AlphaFoldDB" id="D5QJ32"/>
<evidence type="ECO:0000313" key="2">
    <source>
        <dbReference type="Proteomes" id="UP000006468"/>
    </source>
</evidence>